<dbReference type="InterPro" id="IPR008906">
    <property type="entry name" value="HATC_C_dom"/>
</dbReference>
<evidence type="ECO:0000256" key="1">
    <source>
        <dbReference type="SAM" id="MobiDB-lite"/>
    </source>
</evidence>
<accession>A0AAW0FWJ3</accession>
<dbReference type="InterPro" id="IPR012337">
    <property type="entry name" value="RNaseH-like_sf"/>
</dbReference>
<dbReference type="AlphaFoldDB" id="A0AAW0FWJ3"/>
<evidence type="ECO:0000313" key="4">
    <source>
        <dbReference type="Proteomes" id="UP001385951"/>
    </source>
</evidence>
<protein>
    <recommendedName>
        <fullName evidence="2">HAT C-terminal dimerisation domain-containing protein</fullName>
    </recommendedName>
</protein>
<proteinExistence type="predicted"/>
<feature type="compositionally biased region" description="Basic and acidic residues" evidence="1">
    <location>
        <begin position="11"/>
        <end position="27"/>
    </location>
</feature>
<reference evidence="3 4" key="1">
    <citation type="submission" date="2022-09" db="EMBL/GenBank/DDBJ databases">
        <authorList>
            <person name="Palmer J.M."/>
        </authorList>
    </citation>
    <scope>NUCLEOTIDE SEQUENCE [LARGE SCALE GENOMIC DNA]</scope>
    <source>
        <strain evidence="3 4">DSM 7382</strain>
    </source>
</reference>
<feature type="region of interest" description="Disordered" evidence="1">
    <location>
        <begin position="1"/>
        <end position="27"/>
    </location>
</feature>
<evidence type="ECO:0000259" key="2">
    <source>
        <dbReference type="Pfam" id="PF05699"/>
    </source>
</evidence>
<comment type="caution">
    <text evidence="3">The sequence shown here is derived from an EMBL/GenBank/DDBJ whole genome shotgun (WGS) entry which is preliminary data.</text>
</comment>
<dbReference type="EMBL" id="JASBNA010000019">
    <property type="protein sequence ID" value="KAK7685868.1"/>
    <property type="molecule type" value="Genomic_DNA"/>
</dbReference>
<dbReference type="SUPFAM" id="SSF53098">
    <property type="entry name" value="Ribonuclease H-like"/>
    <property type="match status" value="1"/>
</dbReference>
<evidence type="ECO:0000313" key="3">
    <source>
        <dbReference type="EMBL" id="KAK7685868.1"/>
    </source>
</evidence>
<gene>
    <name evidence="3" type="ORF">QCA50_011215</name>
</gene>
<keyword evidence="4" id="KW-1185">Reference proteome</keyword>
<dbReference type="GO" id="GO:0046983">
    <property type="term" value="F:protein dimerization activity"/>
    <property type="evidence" value="ECO:0007669"/>
    <property type="project" value="InterPro"/>
</dbReference>
<feature type="domain" description="HAT C-terminal dimerisation" evidence="2">
    <location>
        <begin position="38"/>
        <end position="97"/>
    </location>
</feature>
<dbReference type="Pfam" id="PF05699">
    <property type="entry name" value="Dimer_Tnp_hAT"/>
    <property type="match status" value="1"/>
</dbReference>
<organism evidence="3 4">
    <name type="scientific">Cerrena zonata</name>
    <dbReference type="NCBI Taxonomy" id="2478898"/>
    <lineage>
        <taxon>Eukaryota</taxon>
        <taxon>Fungi</taxon>
        <taxon>Dikarya</taxon>
        <taxon>Basidiomycota</taxon>
        <taxon>Agaricomycotina</taxon>
        <taxon>Agaricomycetes</taxon>
        <taxon>Polyporales</taxon>
        <taxon>Cerrenaceae</taxon>
        <taxon>Cerrena</taxon>
    </lineage>
</organism>
<dbReference type="Proteomes" id="UP001385951">
    <property type="component" value="Unassembled WGS sequence"/>
</dbReference>
<name>A0AAW0FWJ3_9APHY</name>
<sequence length="159" mass="18414">MNNCRRAKQLKAGERETHGCHDKTDDSESDYKARVETELSRYLDVGLEVPTSRFNLLAFWKASRETYPNIYAIALDCLPMQPVAVSCERIFSRSEHTDALRDGRMSFRTFETLQRLKFSGGKVRLHDTVWSNLDIEEAFTSYRPAHKYTLDTLLNALPY</sequence>